<feature type="active site" description="Charge relay system" evidence="7">
    <location>
        <position position="313"/>
    </location>
</feature>
<dbReference type="SMART" id="SM00060">
    <property type="entry name" value="FN3"/>
    <property type="match status" value="4"/>
</dbReference>
<feature type="domain" description="Fibronectin type-III" evidence="10">
    <location>
        <begin position="384"/>
        <end position="465"/>
    </location>
</feature>
<dbReference type="Gene3D" id="2.60.40.10">
    <property type="entry name" value="Immunoglobulins"/>
    <property type="match status" value="4"/>
</dbReference>
<dbReference type="PROSITE" id="PS00136">
    <property type="entry name" value="SUBTILASE_ASP"/>
    <property type="match status" value="1"/>
</dbReference>
<dbReference type="PATRIC" id="fig|1246995.3.peg.1378"/>
<proteinExistence type="inferred from homology"/>
<dbReference type="EMBL" id="CP006272">
    <property type="protein sequence ID" value="AGZ39638.1"/>
    <property type="molecule type" value="Genomic_DNA"/>
</dbReference>
<dbReference type="InterPro" id="IPR036852">
    <property type="entry name" value="Peptidase_S8/S53_dom_sf"/>
</dbReference>
<dbReference type="PANTHER" id="PTHR43806:SF11">
    <property type="entry name" value="CEREVISIN-RELATED"/>
    <property type="match status" value="1"/>
</dbReference>
<keyword evidence="3 7" id="KW-0378">Hydrolase</keyword>
<dbReference type="KEGG" id="afs:AFR_06745"/>
<dbReference type="SUPFAM" id="SSF49265">
    <property type="entry name" value="Fibronectin type III"/>
    <property type="match status" value="2"/>
</dbReference>
<dbReference type="SUPFAM" id="SSF52743">
    <property type="entry name" value="Subtilisin-like"/>
    <property type="match status" value="1"/>
</dbReference>
<dbReference type="PROSITE" id="PS00137">
    <property type="entry name" value="SUBTILASE_HIS"/>
    <property type="match status" value="1"/>
</dbReference>
<dbReference type="InterPro" id="IPR015500">
    <property type="entry name" value="Peptidase_S8_subtilisin-rel"/>
</dbReference>
<dbReference type="STRING" id="1246995.AFR_06745"/>
<dbReference type="InterPro" id="IPR023827">
    <property type="entry name" value="Peptidase_S8_Asp-AS"/>
</dbReference>
<dbReference type="InterPro" id="IPR023828">
    <property type="entry name" value="Peptidase_S8_Ser-AS"/>
</dbReference>
<evidence type="ECO:0000256" key="6">
    <source>
        <dbReference type="ARBA" id="ARBA00023326"/>
    </source>
</evidence>
<dbReference type="PANTHER" id="PTHR43806">
    <property type="entry name" value="PEPTIDASE S8"/>
    <property type="match status" value="1"/>
</dbReference>
<dbReference type="OrthoDB" id="5240330at2"/>
<dbReference type="Gene3D" id="3.40.50.200">
    <property type="entry name" value="Peptidase S8/S53 domain"/>
    <property type="match status" value="1"/>
</dbReference>
<name>U5VRR1_9ACTN</name>
<dbReference type="InterPro" id="IPR003961">
    <property type="entry name" value="FN3_dom"/>
</dbReference>
<dbReference type="GO" id="GO:0004252">
    <property type="term" value="F:serine-type endopeptidase activity"/>
    <property type="evidence" value="ECO:0007669"/>
    <property type="project" value="UniProtKB-UniRule"/>
</dbReference>
<sequence length="825" mass="82435">MRGHLARRTGVAALAAIGAVTLATPLAAVAGPRDGASVDTIATVLDAGGRPTFVEVEAATVAEERRKADALGEAAVEVPVTALATPNDTYRSQQWGNTRLSSDDFTGVATGGQLVAVVDSGIRSSHPDFAAGQIRCDIGADFVGDGLSTNGCVDPNGHGTHVAGTVGAVANNGIGVAGIASGVPILPVRVLGAGGGGTSTGVANGIVYAVDHGATVITMSLGGGYSSSYDDAVKYATDHNVVVVAAAGNNRASGNAPSWPAASPGVESVAATDTNNVSASFSNSSGTADISAPGVNIMSTDTNGTYSYKSGTSMAAPHVAAAVALYRATHSGATEAATRAALESTAIDIESPGRDAATGAGLLNLTALMQSTSTNPVTPPASGAPANLVVTPAATSIALKWTAATKAGTTYRVYRNGVSLATSTAAAYVDKTITPATNYTYAVAAVSGGVTSQPSAAVPAYLAPTTPTKLVVTPSAATIQLRWTPSVKLATSSAPSNYVVYRDGVRFGTSTSPAFTDQAGTNHTYAVSAVNPAGESAKTDSTTAYVVPAAPTTLTTLQAGTTVKLTWRAPASPGGVSYTVYRDGSPLATVTTPAYADTTVSPTANATYAVSAVNPAGESVRSATALAYKVPSPPVGVTSTPAVGSIKLNWRAPAVTANASAATGYTVYRDGVQLATTTDPTYVDSSATANVSYRYTVAATNVAGTGPASAVSLRSWTYPTGKLAATTRQLAPGTPLSITGTYLKPGTTVTFTEAYKVTTTTMVNNKPVSRMSAGTLVLGSAVADDSGTLTFSALPAQDATTGTVTATAVDMNGRTIPFSLGLTVR</sequence>
<evidence type="ECO:0000313" key="12">
    <source>
        <dbReference type="Proteomes" id="UP000017746"/>
    </source>
</evidence>
<feature type="domain" description="Fibronectin type-III" evidence="10">
    <location>
        <begin position="630"/>
        <end position="720"/>
    </location>
</feature>
<evidence type="ECO:0000256" key="3">
    <source>
        <dbReference type="ARBA" id="ARBA00022801"/>
    </source>
</evidence>
<dbReference type="InterPro" id="IPR022398">
    <property type="entry name" value="Peptidase_S8_His-AS"/>
</dbReference>
<evidence type="ECO:0000256" key="4">
    <source>
        <dbReference type="ARBA" id="ARBA00022825"/>
    </source>
</evidence>
<dbReference type="GO" id="GO:0016798">
    <property type="term" value="F:hydrolase activity, acting on glycosyl bonds"/>
    <property type="evidence" value="ECO:0007669"/>
    <property type="project" value="UniProtKB-KW"/>
</dbReference>
<dbReference type="GO" id="GO:0006508">
    <property type="term" value="P:proteolysis"/>
    <property type="evidence" value="ECO:0007669"/>
    <property type="project" value="UniProtKB-KW"/>
</dbReference>
<organism evidence="11 12">
    <name type="scientific">Actinoplanes friuliensis DSM 7358</name>
    <dbReference type="NCBI Taxonomy" id="1246995"/>
    <lineage>
        <taxon>Bacteria</taxon>
        <taxon>Bacillati</taxon>
        <taxon>Actinomycetota</taxon>
        <taxon>Actinomycetes</taxon>
        <taxon>Micromonosporales</taxon>
        <taxon>Micromonosporaceae</taxon>
        <taxon>Actinoplanes</taxon>
    </lineage>
</organism>
<feature type="chain" id="PRO_5039733634" evidence="9">
    <location>
        <begin position="31"/>
        <end position="825"/>
    </location>
</feature>
<dbReference type="Pfam" id="PF00082">
    <property type="entry name" value="Peptidase_S8"/>
    <property type="match status" value="1"/>
</dbReference>
<evidence type="ECO:0000256" key="7">
    <source>
        <dbReference type="PROSITE-ProRule" id="PRU01240"/>
    </source>
</evidence>
<dbReference type="GO" id="GO:0000272">
    <property type="term" value="P:polysaccharide catabolic process"/>
    <property type="evidence" value="ECO:0007669"/>
    <property type="project" value="UniProtKB-KW"/>
</dbReference>
<dbReference type="CDD" id="cd00063">
    <property type="entry name" value="FN3"/>
    <property type="match status" value="3"/>
</dbReference>
<evidence type="ECO:0000259" key="10">
    <source>
        <dbReference type="PROSITE" id="PS50853"/>
    </source>
</evidence>
<evidence type="ECO:0000313" key="11">
    <source>
        <dbReference type="EMBL" id="AGZ39638.1"/>
    </source>
</evidence>
<dbReference type="InterPro" id="IPR036116">
    <property type="entry name" value="FN3_sf"/>
</dbReference>
<keyword evidence="6" id="KW-0119">Carbohydrate metabolism</keyword>
<keyword evidence="6" id="KW-0624">Polysaccharide degradation</keyword>
<feature type="active site" description="Charge relay system" evidence="7">
    <location>
        <position position="119"/>
    </location>
</feature>
<dbReference type="PROSITE" id="PS51892">
    <property type="entry name" value="SUBTILASE"/>
    <property type="match status" value="1"/>
</dbReference>
<evidence type="ECO:0000256" key="2">
    <source>
        <dbReference type="ARBA" id="ARBA00022670"/>
    </source>
</evidence>
<accession>U5VRR1</accession>
<keyword evidence="9" id="KW-0732">Signal</keyword>
<dbReference type="Proteomes" id="UP000017746">
    <property type="component" value="Chromosome"/>
</dbReference>
<comment type="similarity">
    <text evidence="1 7 8">Belongs to the peptidase S8 family.</text>
</comment>
<protein>
    <submittedName>
        <fullName evidence="11">Putative subtilase-family protease</fullName>
    </submittedName>
</protein>
<dbReference type="PRINTS" id="PR00723">
    <property type="entry name" value="SUBTILISIN"/>
</dbReference>
<evidence type="ECO:0000256" key="9">
    <source>
        <dbReference type="SAM" id="SignalP"/>
    </source>
</evidence>
<dbReference type="PROSITE" id="PS00138">
    <property type="entry name" value="SUBTILASE_SER"/>
    <property type="match status" value="1"/>
</dbReference>
<gene>
    <name evidence="11" type="ORF">AFR_06745</name>
</gene>
<keyword evidence="12" id="KW-1185">Reference proteome</keyword>
<keyword evidence="2 7" id="KW-0645">Protease</keyword>
<dbReference type="InterPro" id="IPR000209">
    <property type="entry name" value="Peptidase_S8/S53_dom"/>
</dbReference>
<reference evidence="11 12" key="1">
    <citation type="journal article" date="2014" name="J. Biotechnol.">
        <title>Complete genome sequence of the actinobacterium Actinoplanes friuliensis HAG 010964, producer of the lipopeptide antibiotic friulimycin.</title>
        <authorList>
            <person name="Ruckert C."/>
            <person name="Szczepanowski R."/>
            <person name="Albersmeier A."/>
            <person name="Goesmann A."/>
            <person name="Fischer N."/>
            <person name="Steinkamper A."/>
            <person name="Puhler A."/>
            <person name="Biener R."/>
            <person name="Schwartz D."/>
            <person name="Kalinowski J."/>
        </authorList>
    </citation>
    <scope>NUCLEOTIDE SEQUENCE [LARGE SCALE GENOMIC DNA]</scope>
    <source>
        <strain evidence="11 12">DSM 7358</strain>
    </source>
</reference>
<evidence type="ECO:0000256" key="1">
    <source>
        <dbReference type="ARBA" id="ARBA00011073"/>
    </source>
</evidence>
<evidence type="ECO:0000256" key="5">
    <source>
        <dbReference type="ARBA" id="ARBA00023295"/>
    </source>
</evidence>
<keyword evidence="4 7" id="KW-0720">Serine protease</keyword>
<dbReference type="AlphaFoldDB" id="U5VRR1"/>
<keyword evidence="5" id="KW-0326">Glycosidase</keyword>
<dbReference type="InterPro" id="IPR050131">
    <property type="entry name" value="Peptidase_S8_subtilisin-like"/>
</dbReference>
<dbReference type="HOGENOM" id="CLU_343119_0_0_11"/>
<feature type="active site" description="Charge relay system" evidence="7">
    <location>
        <position position="158"/>
    </location>
</feature>
<dbReference type="InterPro" id="IPR013783">
    <property type="entry name" value="Ig-like_fold"/>
</dbReference>
<evidence type="ECO:0000256" key="8">
    <source>
        <dbReference type="RuleBase" id="RU003355"/>
    </source>
</evidence>
<dbReference type="PROSITE" id="PS50853">
    <property type="entry name" value="FN3"/>
    <property type="match status" value="2"/>
</dbReference>
<feature type="signal peptide" evidence="9">
    <location>
        <begin position="1"/>
        <end position="30"/>
    </location>
</feature>
<dbReference type="eggNOG" id="COG1404">
    <property type="taxonomic scope" value="Bacteria"/>
</dbReference>
<dbReference type="RefSeq" id="WP_023359169.1">
    <property type="nucleotide sequence ID" value="NC_022657.1"/>
</dbReference>